<dbReference type="PROSITE" id="PS50878">
    <property type="entry name" value="RT_POL"/>
    <property type="match status" value="1"/>
</dbReference>
<evidence type="ECO:0000256" key="1">
    <source>
        <dbReference type="SAM" id="MobiDB-lite"/>
    </source>
</evidence>
<dbReference type="InterPro" id="IPR043502">
    <property type="entry name" value="DNA/RNA_pol_sf"/>
</dbReference>
<feature type="compositionally biased region" description="Basic residues" evidence="1">
    <location>
        <begin position="840"/>
        <end position="851"/>
    </location>
</feature>
<dbReference type="SUPFAM" id="SSF56672">
    <property type="entry name" value="DNA/RNA polymerases"/>
    <property type="match status" value="1"/>
</dbReference>
<dbReference type="CDD" id="cd01650">
    <property type="entry name" value="RT_nLTR_like"/>
    <property type="match status" value="1"/>
</dbReference>
<proteinExistence type="predicted"/>
<dbReference type="AlphaFoldDB" id="A0A8J2MG09"/>
<feature type="region of interest" description="Disordered" evidence="1">
    <location>
        <begin position="828"/>
        <end position="859"/>
    </location>
</feature>
<dbReference type="PANTHER" id="PTHR19446">
    <property type="entry name" value="REVERSE TRANSCRIPTASES"/>
    <property type="match status" value="1"/>
</dbReference>
<evidence type="ECO:0000313" key="4">
    <source>
        <dbReference type="Proteomes" id="UP000789524"/>
    </source>
</evidence>
<dbReference type="OrthoDB" id="415822at2759"/>
<protein>
    <submittedName>
        <fullName evidence="3">(African queen) hypothetical protein</fullName>
    </submittedName>
</protein>
<sequence>MVGVETLSDHSFIRFEVASQEGSLPPRRPGGSSSEFPRWSRTKLERQMAVEASIVQAWTMRVQQPVEVDGEARNFRRSLWRICDASMPRVVQRPPRRQVYWWTSEIAQLRTACTVARRQYTRQRRRHPRNEAEEGRLRDAYNEAKNELRHAICRSKKSAREELLARLDDDPWGRPYLGARNKIRAQTAPVTESLELEVLRSVVGSLFPAEATHTMPAVNSRELDRSEAIPAVTLEELERSLSPLRAKKTAPGPDGVPGCVLALALGELAEWYLGILNGCLRTGRFPSPWKEGRLVLLRKAGRPADSPSAYRPIVLLDDAGKLFERILASRVVQHISRNGPELSECQFGFRGGRSTIDAILRLRSLTDGAVSGGGVALAVSLDITNAFNSLPFGVIEEALRFHRLPLYIRRIIGNYLRGREISFVGVDGRVHHHEVRCGVPQGSVLGPLLWNLGYDFVLRGALPTGLSVVCYADDTLVVARGDDLSEAKARAEAGAALIVRRIEMLGLRVGLGKTEALLFHGPRARLPTGASINICGVPVELSPRMKYLGLTLDGKWNFREHFRGLVPRLLGTANALGRLLPNLGGPSVACRRLYTGVLRSMALYGAPVWAGALTRPNVAALHRVQRVMAVRVVRGYRTVSHEAACVLAGTPPWELDAQVLSEVYHQRARVRSRGPSPDRDRVEGWRRSLIALLLRRWKRKLSEPVAGLRTVEAIRPLLKEWVDRRHGSLTFRLVQILSGHGCFGRYLCHIVGREPTAACHHCSCMDDTADHTLAECPAWAVERRQLSTVVGADLSLPAVVQAMVGSERAWEAMVKFCEHVMSRKEAVERVREDDPSSAPLRRRRLGRRQRAYARDLPPQ</sequence>
<dbReference type="InterPro" id="IPR000477">
    <property type="entry name" value="RT_dom"/>
</dbReference>
<dbReference type="EMBL" id="CAKASE010000002">
    <property type="protein sequence ID" value="CAG9557742.1"/>
    <property type="molecule type" value="Genomic_DNA"/>
</dbReference>
<accession>A0A8J2MG09</accession>
<comment type="caution">
    <text evidence="3">The sequence shown here is derived from an EMBL/GenBank/DDBJ whole genome shotgun (WGS) entry which is preliminary data.</text>
</comment>
<dbReference type="Pfam" id="PF00078">
    <property type="entry name" value="RVT_1"/>
    <property type="match status" value="1"/>
</dbReference>
<dbReference type="Proteomes" id="UP000789524">
    <property type="component" value="Unassembled WGS sequence"/>
</dbReference>
<evidence type="ECO:0000313" key="3">
    <source>
        <dbReference type="EMBL" id="CAG9557742.1"/>
    </source>
</evidence>
<feature type="domain" description="Reverse transcriptase" evidence="2">
    <location>
        <begin position="278"/>
        <end position="552"/>
    </location>
</feature>
<keyword evidence="4" id="KW-1185">Reference proteome</keyword>
<organism evidence="3 4">
    <name type="scientific">Danaus chrysippus</name>
    <name type="common">African queen</name>
    <dbReference type="NCBI Taxonomy" id="151541"/>
    <lineage>
        <taxon>Eukaryota</taxon>
        <taxon>Metazoa</taxon>
        <taxon>Ecdysozoa</taxon>
        <taxon>Arthropoda</taxon>
        <taxon>Hexapoda</taxon>
        <taxon>Insecta</taxon>
        <taxon>Pterygota</taxon>
        <taxon>Neoptera</taxon>
        <taxon>Endopterygota</taxon>
        <taxon>Lepidoptera</taxon>
        <taxon>Glossata</taxon>
        <taxon>Ditrysia</taxon>
        <taxon>Papilionoidea</taxon>
        <taxon>Nymphalidae</taxon>
        <taxon>Danainae</taxon>
        <taxon>Danaini</taxon>
        <taxon>Danaina</taxon>
        <taxon>Danaus</taxon>
        <taxon>Anosia</taxon>
    </lineage>
</organism>
<dbReference type="GO" id="GO:0071897">
    <property type="term" value="P:DNA biosynthetic process"/>
    <property type="evidence" value="ECO:0007669"/>
    <property type="project" value="UniProtKB-ARBA"/>
</dbReference>
<gene>
    <name evidence="3" type="ORF">DCHRY22_LOCUS41</name>
</gene>
<reference evidence="3" key="1">
    <citation type="submission" date="2021-09" db="EMBL/GenBank/DDBJ databases">
        <authorList>
            <person name="Martin H S."/>
        </authorList>
    </citation>
    <scope>NUCLEOTIDE SEQUENCE</scope>
</reference>
<evidence type="ECO:0000259" key="2">
    <source>
        <dbReference type="PROSITE" id="PS50878"/>
    </source>
</evidence>
<name>A0A8J2MG09_9NEOP</name>